<dbReference type="Gene3D" id="3.40.50.1980">
    <property type="entry name" value="Nitrogenase molybdenum iron protein domain"/>
    <property type="match status" value="2"/>
</dbReference>
<dbReference type="NCBIfam" id="NF038402">
    <property type="entry name" value="TroA_like"/>
    <property type="match status" value="1"/>
</dbReference>
<protein>
    <submittedName>
        <fullName evidence="3">Cobalamin-binding protein</fullName>
    </submittedName>
</protein>
<dbReference type="InterPro" id="IPR054828">
    <property type="entry name" value="Vit_B12_bind_prot"/>
</dbReference>
<keyword evidence="1" id="KW-0732">Signal</keyword>
<sequence length="264" mass="29886">MRFSLLLLSFLLFCARTPERKIPLRVVSLVPSITEIIYALGKGGCLVGNTVYCDYPEEAKKVYKVGDFANPSLEKIYALKPDIVFLTLPTQKIIQEKLVTLGIKTFVSSPKDFPSLLSEIREISRILGEPKRGESLTLEMAEKIKEFAFPPKRIYVEISPQPLVTIGNNSFLSDVLERCGLKNIFSDLPEEYPIVKIEEIIKKDPEIILILHPLAKREDVKKRIGFEKMKAVKEGKIITDINPDLLLRPGPRIILGLEKLLNEI</sequence>
<feature type="domain" description="Fe/B12 periplasmic-binding" evidence="2">
    <location>
        <begin position="25"/>
        <end position="264"/>
    </location>
</feature>
<proteinExistence type="predicted"/>
<dbReference type="InterPro" id="IPR050902">
    <property type="entry name" value="ABC_Transporter_SBP"/>
</dbReference>
<organism evidence="3">
    <name type="scientific">candidate division WOR-3 bacterium</name>
    <dbReference type="NCBI Taxonomy" id="2052148"/>
    <lineage>
        <taxon>Bacteria</taxon>
        <taxon>Bacteria division WOR-3</taxon>
    </lineage>
</organism>
<evidence type="ECO:0000313" key="3">
    <source>
        <dbReference type="EMBL" id="HGE98786.1"/>
    </source>
</evidence>
<evidence type="ECO:0000256" key="1">
    <source>
        <dbReference type="ARBA" id="ARBA00022729"/>
    </source>
</evidence>
<dbReference type="PANTHER" id="PTHR30535">
    <property type="entry name" value="VITAMIN B12-BINDING PROTEIN"/>
    <property type="match status" value="1"/>
</dbReference>
<dbReference type="EMBL" id="DTMQ01000011">
    <property type="protein sequence ID" value="HGE98786.1"/>
    <property type="molecule type" value="Genomic_DNA"/>
</dbReference>
<reference evidence="3" key="1">
    <citation type="journal article" date="2020" name="mSystems">
        <title>Genome- and Community-Level Interaction Insights into Carbon Utilization and Element Cycling Functions of Hydrothermarchaeota in Hydrothermal Sediment.</title>
        <authorList>
            <person name="Zhou Z."/>
            <person name="Liu Y."/>
            <person name="Xu W."/>
            <person name="Pan J."/>
            <person name="Luo Z.H."/>
            <person name="Li M."/>
        </authorList>
    </citation>
    <scope>NUCLEOTIDE SEQUENCE [LARGE SCALE GENOMIC DNA]</scope>
    <source>
        <strain evidence="3">SpSt-906</strain>
    </source>
</reference>
<evidence type="ECO:0000259" key="2">
    <source>
        <dbReference type="PROSITE" id="PS50983"/>
    </source>
</evidence>
<dbReference type="PANTHER" id="PTHR30535:SF34">
    <property type="entry name" value="MOLYBDATE-BINDING PROTEIN MOLA"/>
    <property type="match status" value="1"/>
</dbReference>
<dbReference type="SUPFAM" id="SSF53807">
    <property type="entry name" value="Helical backbone' metal receptor"/>
    <property type="match status" value="1"/>
</dbReference>
<accession>A0A7C3UXZ4</accession>
<name>A0A7C3UXZ4_UNCW3</name>
<gene>
    <name evidence="3" type="ORF">ENX07_01770</name>
</gene>
<dbReference type="PROSITE" id="PS50983">
    <property type="entry name" value="FE_B12_PBP"/>
    <property type="match status" value="1"/>
</dbReference>
<dbReference type="Pfam" id="PF01497">
    <property type="entry name" value="Peripla_BP_2"/>
    <property type="match status" value="1"/>
</dbReference>
<dbReference type="CDD" id="cd01144">
    <property type="entry name" value="BtuF"/>
    <property type="match status" value="1"/>
</dbReference>
<dbReference type="AlphaFoldDB" id="A0A7C3UXZ4"/>
<dbReference type="InterPro" id="IPR002491">
    <property type="entry name" value="ABC_transptr_periplasmic_BD"/>
</dbReference>
<comment type="caution">
    <text evidence="3">The sequence shown here is derived from an EMBL/GenBank/DDBJ whole genome shotgun (WGS) entry which is preliminary data.</text>
</comment>